<dbReference type="HOGENOM" id="CLU_3319140_0_0_6"/>
<evidence type="ECO:0000313" key="2">
    <source>
        <dbReference type="Proteomes" id="UP000002493"/>
    </source>
</evidence>
<sequence length="39" mass="4607">MWVTRTKKLALARSKKIITVVRITFVLHYQLLQFLTDAC</sequence>
<dbReference type="AlphaFoldDB" id="Q87PC6"/>
<gene>
    <name evidence="1" type="ordered locus">VP1592</name>
</gene>
<name>Q87PC6_VIBPA</name>
<dbReference type="EMBL" id="BA000031">
    <property type="protein sequence ID" value="BAC59854.1"/>
    <property type="molecule type" value="Genomic_DNA"/>
</dbReference>
<evidence type="ECO:0000313" key="1">
    <source>
        <dbReference type="EMBL" id="BAC59854.1"/>
    </source>
</evidence>
<proteinExistence type="predicted"/>
<accession>Q87PC6</accession>
<protein>
    <submittedName>
        <fullName evidence="1">Uncharacterized protein</fullName>
    </submittedName>
</protein>
<dbReference type="Proteomes" id="UP000002493">
    <property type="component" value="Chromosome 1"/>
</dbReference>
<organism evidence="1 2">
    <name type="scientific">Vibrio parahaemolyticus serotype O3:K6 (strain RIMD 2210633)</name>
    <dbReference type="NCBI Taxonomy" id="223926"/>
    <lineage>
        <taxon>Bacteria</taxon>
        <taxon>Pseudomonadati</taxon>
        <taxon>Pseudomonadota</taxon>
        <taxon>Gammaproteobacteria</taxon>
        <taxon>Vibrionales</taxon>
        <taxon>Vibrionaceae</taxon>
        <taxon>Vibrio</taxon>
    </lineage>
</organism>
<dbReference type="KEGG" id="vpa:VP1592"/>
<reference evidence="1 2" key="1">
    <citation type="journal article" date="2003" name="Lancet">
        <title>Genome sequence of Vibrio parahaemolyticus: a pathogenic mechanism distinct from that of V. cholerae.</title>
        <authorList>
            <person name="Makino K."/>
            <person name="Oshima K."/>
            <person name="Kurokawa K."/>
            <person name="Yokoyama K."/>
            <person name="Uda T."/>
            <person name="Tagomori K."/>
            <person name="Iijima Y."/>
            <person name="Najima M."/>
            <person name="Nakano M."/>
            <person name="Yamashita A."/>
            <person name="Kubota Y."/>
            <person name="Kimura S."/>
            <person name="Yasunaga T."/>
            <person name="Honda T."/>
            <person name="Shinagawa H."/>
            <person name="Hattori M."/>
            <person name="Iida T."/>
        </authorList>
    </citation>
    <scope>NUCLEOTIDE SEQUENCE [LARGE SCALE GENOMIC DNA]</scope>
    <source>
        <strain evidence="2">RIMD 2210633</strain>
    </source>
</reference>